<dbReference type="Proteomes" id="UP000323426">
    <property type="component" value="Unassembled WGS sequence"/>
</dbReference>
<keyword evidence="5" id="KW-0998">Cell outer membrane</keyword>
<feature type="signal peptide" evidence="6">
    <location>
        <begin position="1"/>
        <end position="20"/>
    </location>
</feature>
<keyword evidence="10" id="KW-1185">Reference proteome</keyword>
<dbReference type="Gene3D" id="1.25.40.390">
    <property type="match status" value="1"/>
</dbReference>
<evidence type="ECO:0000256" key="4">
    <source>
        <dbReference type="ARBA" id="ARBA00023136"/>
    </source>
</evidence>
<evidence type="ECO:0000313" key="10">
    <source>
        <dbReference type="Proteomes" id="UP000323426"/>
    </source>
</evidence>
<name>A0A5M6DF13_9BACT</name>
<feature type="domain" description="RagB/SusD" evidence="7">
    <location>
        <begin position="344"/>
        <end position="492"/>
    </location>
</feature>
<evidence type="ECO:0000256" key="3">
    <source>
        <dbReference type="ARBA" id="ARBA00022729"/>
    </source>
</evidence>
<sequence length="492" mass="55436">MKKNKILITSLLCWSLGLGACHQELLEPNPESLLTTANFFNSAKDMDQAVLGVYSRMQARKPGDYLLLEVPTDNLYLSSNTSVAGAPELDVLAPTSANPLLNNFWISNYNIIFRANSVLNNIDKPTDYKAAQKDQFIGEAKFMRALTYFDLVRVFGGVPKVTVPLTRIDESRQVPRNSEEEIYNLIIEDLKDAIDKLPVQTSIARGRASKAAAVALLGKVYVYRKDWPNAKTYLEQLFRDFNYSLVPNFANLWKLTTEDNSEVIFALKYVEGTNGHGLSTDFIPNAGAPGVVDRGAEVALPSWSLHKKYEEGDTRKAATITEMWRAPNRPNDPLVWLPFVSKYAVPHTYGASGLDLPVLRLADMILLYAETLYELNQPDQALAQLNKVRERAFGDAAHNYSLADIPNRDAFIDKLLLERQLEFAYENERWFDLMRTSRYTTVMTAEERIYNNTTKTPLVVSLAPKAFHKYLPIPLPQIDQAAPNVLAQNEGY</sequence>
<evidence type="ECO:0000313" key="9">
    <source>
        <dbReference type="EMBL" id="KAA5544980.1"/>
    </source>
</evidence>
<dbReference type="InterPro" id="IPR033985">
    <property type="entry name" value="SusD-like_N"/>
</dbReference>
<dbReference type="EMBL" id="VWSF01000009">
    <property type="protein sequence ID" value="KAA5544980.1"/>
    <property type="molecule type" value="Genomic_DNA"/>
</dbReference>
<accession>A0A5M6DF13</accession>
<dbReference type="RefSeq" id="WP_150088862.1">
    <property type="nucleotide sequence ID" value="NZ_VWSF01000009.1"/>
</dbReference>
<evidence type="ECO:0000256" key="1">
    <source>
        <dbReference type="ARBA" id="ARBA00004442"/>
    </source>
</evidence>
<reference evidence="9 10" key="1">
    <citation type="submission" date="2019-09" db="EMBL/GenBank/DDBJ databases">
        <title>Genome sequence and assembly of Adhaeribacter sp.</title>
        <authorList>
            <person name="Chhetri G."/>
        </authorList>
    </citation>
    <scope>NUCLEOTIDE SEQUENCE [LARGE SCALE GENOMIC DNA]</scope>
    <source>
        <strain evidence="9 10">DK36</strain>
    </source>
</reference>
<evidence type="ECO:0000256" key="5">
    <source>
        <dbReference type="ARBA" id="ARBA00023237"/>
    </source>
</evidence>
<protein>
    <submittedName>
        <fullName evidence="9">RagB/SusD family nutrient uptake outer membrane protein</fullName>
    </submittedName>
</protein>
<keyword evidence="3 6" id="KW-0732">Signal</keyword>
<dbReference type="GO" id="GO:0009279">
    <property type="term" value="C:cell outer membrane"/>
    <property type="evidence" value="ECO:0007669"/>
    <property type="project" value="UniProtKB-SubCell"/>
</dbReference>
<comment type="caution">
    <text evidence="9">The sequence shown here is derived from an EMBL/GenBank/DDBJ whole genome shotgun (WGS) entry which is preliminary data.</text>
</comment>
<keyword evidence="4" id="KW-0472">Membrane</keyword>
<proteinExistence type="inferred from homology"/>
<dbReference type="AlphaFoldDB" id="A0A5M6DF13"/>
<evidence type="ECO:0000256" key="6">
    <source>
        <dbReference type="SAM" id="SignalP"/>
    </source>
</evidence>
<evidence type="ECO:0000259" key="7">
    <source>
        <dbReference type="Pfam" id="PF07980"/>
    </source>
</evidence>
<comment type="subcellular location">
    <subcellularLocation>
        <location evidence="1">Cell outer membrane</location>
    </subcellularLocation>
</comment>
<feature type="domain" description="SusD-like N-terminal" evidence="8">
    <location>
        <begin position="40"/>
        <end position="221"/>
    </location>
</feature>
<dbReference type="Pfam" id="PF07980">
    <property type="entry name" value="SusD_RagB"/>
    <property type="match status" value="1"/>
</dbReference>
<evidence type="ECO:0000256" key="2">
    <source>
        <dbReference type="ARBA" id="ARBA00006275"/>
    </source>
</evidence>
<dbReference type="SUPFAM" id="SSF48452">
    <property type="entry name" value="TPR-like"/>
    <property type="match status" value="1"/>
</dbReference>
<dbReference type="InterPro" id="IPR011990">
    <property type="entry name" value="TPR-like_helical_dom_sf"/>
</dbReference>
<feature type="chain" id="PRO_5024377686" evidence="6">
    <location>
        <begin position="21"/>
        <end position="492"/>
    </location>
</feature>
<dbReference type="PROSITE" id="PS51257">
    <property type="entry name" value="PROKAR_LIPOPROTEIN"/>
    <property type="match status" value="1"/>
</dbReference>
<comment type="similarity">
    <text evidence="2">Belongs to the SusD family.</text>
</comment>
<dbReference type="InterPro" id="IPR012944">
    <property type="entry name" value="SusD_RagB_dom"/>
</dbReference>
<evidence type="ECO:0000259" key="8">
    <source>
        <dbReference type="Pfam" id="PF14322"/>
    </source>
</evidence>
<dbReference type="CDD" id="cd08977">
    <property type="entry name" value="SusD"/>
    <property type="match status" value="1"/>
</dbReference>
<dbReference type="Pfam" id="PF14322">
    <property type="entry name" value="SusD-like_3"/>
    <property type="match status" value="1"/>
</dbReference>
<organism evidence="9 10">
    <name type="scientific">Adhaeribacter rhizoryzae</name>
    <dbReference type="NCBI Taxonomy" id="2607907"/>
    <lineage>
        <taxon>Bacteria</taxon>
        <taxon>Pseudomonadati</taxon>
        <taxon>Bacteroidota</taxon>
        <taxon>Cytophagia</taxon>
        <taxon>Cytophagales</taxon>
        <taxon>Hymenobacteraceae</taxon>
        <taxon>Adhaeribacter</taxon>
    </lineage>
</organism>
<gene>
    <name evidence="9" type="ORF">F0145_13060</name>
</gene>